<sequence length="323" mass="35942">MSPKVVKAPVASFSPAIRSRVRNDEGSSSEGSQGKKRKSSATYASVRKRMFQPVSGGNLQMRKIPEDPEENSESELEPMPFIAPPPSRAPTPPFTPVASPGVQLNLRRRPSLIQQFGQKIMRLSSWMGSDKAVPKRLGEAQTAIYSLEISDQSKIYGTIDSMVCTTANKFLMKNYYAGRVSTESIAMVREHWKAQNRPQVLEFCFSQAIQQKLIFANRDTLQFAGAASTNPIVIDKIMTNWKMMAQDMGKRILCQPDSVVRKHINDTIDILKMLDATDDAIVNMQVMGVQVSKKLQDEFGKRLSQTTVGVLNSARRSHGQNSC</sequence>
<feature type="region of interest" description="Disordered" evidence="1">
    <location>
        <begin position="1"/>
        <end position="77"/>
    </location>
</feature>
<dbReference type="GeneID" id="81356710"/>
<proteinExistence type="predicted"/>
<evidence type="ECO:0000313" key="2">
    <source>
        <dbReference type="EMBL" id="KAJ5098236.1"/>
    </source>
</evidence>
<dbReference type="AlphaFoldDB" id="A0A9W9KA67"/>
<comment type="caution">
    <text evidence="2">The sequence shown here is derived from an EMBL/GenBank/DDBJ whole genome shotgun (WGS) entry which is preliminary data.</text>
</comment>
<dbReference type="RefSeq" id="XP_056473890.1">
    <property type="nucleotide sequence ID" value="XM_056617731.1"/>
</dbReference>
<evidence type="ECO:0000256" key="1">
    <source>
        <dbReference type="SAM" id="MobiDB-lite"/>
    </source>
</evidence>
<dbReference type="Proteomes" id="UP001149074">
    <property type="component" value="Unassembled WGS sequence"/>
</dbReference>
<evidence type="ECO:0000313" key="3">
    <source>
        <dbReference type="Proteomes" id="UP001149074"/>
    </source>
</evidence>
<reference evidence="2" key="1">
    <citation type="submission" date="2022-11" db="EMBL/GenBank/DDBJ databases">
        <authorList>
            <person name="Petersen C."/>
        </authorList>
    </citation>
    <scope>NUCLEOTIDE SEQUENCE</scope>
    <source>
        <strain evidence="2">IBT 30761</strain>
    </source>
</reference>
<keyword evidence="3" id="KW-1185">Reference proteome</keyword>
<reference evidence="2" key="2">
    <citation type="journal article" date="2023" name="IMA Fungus">
        <title>Comparative genomic study of the Penicillium genus elucidates a diverse pangenome and 15 lateral gene transfer events.</title>
        <authorList>
            <person name="Petersen C."/>
            <person name="Sorensen T."/>
            <person name="Nielsen M.R."/>
            <person name="Sondergaard T.E."/>
            <person name="Sorensen J.L."/>
            <person name="Fitzpatrick D.A."/>
            <person name="Frisvad J.C."/>
            <person name="Nielsen K.L."/>
        </authorList>
    </citation>
    <scope>NUCLEOTIDE SEQUENCE</scope>
    <source>
        <strain evidence="2">IBT 30761</strain>
    </source>
</reference>
<dbReference type="EMBL" id="JAPQKI010000005">
    <property type="protein sequence ID" value="KAJ5098236.1"/>
    <property type="molecule type" value="Genomic_DNA"/>
</dbReference>
<dbReference type="OrthoDB" id="5229017at2759"/>
<protein>
    <submittedName>
        <fullName evidence="2">Uncharacterized protein</fullName>
    </submittedName>
</protein>
<feature type="compositionally biased region" description="Acidic residues" evidence="1">
    <location>
        <begin position="67"/>
        <end position="76"/>
    </location>
</feature>
<organism evidence="2 3">
    <name type="scientific">Penicillium argentinense</name>
    <dbReference type="NCBI Taxonomy" id="1131581"/>
    <lineage>
        <taxon>Eukaryota</taxon>
        <taxon>Fungi</taxon>
        <taxon>Dikarya</taxon>
        <taxon>Ascomycota</taxon>
        <taxon>Pezizomycotina</taxon>
        <taxon>Eurotiomycetes</taxon>
        <taxon>Eurotiomycetidae</taxon>
        <taxon>Eurotiales</taxon>
        <taxon>Aspergillaceae</taxon>
        <taxon>Penicillium</taxon>
    </lineage>
</organism>
<accession>A0A9W9KA67</accession>
<name>A0A9W9KA67_9EURO</name>
<gene>
    <name evidence="2" type="ORF">N7532_005237</name>
</gene>